<dbReference type="Proteomes" id="UP000324738">
    <property type="component" value="Unassembled WGS sequence"/>
</dbReference>
<name>A0A5B0DW65_9HYPH</name>
<feature type="transmembrane region" description="Helical" evidence="5">
    <location>
        <begin position="218"/>
        <end position="238"/>
    </location>
</feature>
<evidence type="ECO:0000313" key="6">
    <source>
        <dbReference type="EMBL" id="KAA0969820.1"/>
    </source>
</evidence>
<evidence type="ECO:0000313" key="7">
    <source>
        <dbReference type="Proteomes" id="UP000324738"/>
    </source>
</evidence>
<feature type="transmembrane region" description="Helical" evidence="5">
    <location>
        <begin position="315"/>
        <end position="336"/>
    </location>
</feature>
<feature type="transmembrane region" description="Helical" evidence="5">
    <location>
        <begin position="357"/>
        <end position="379"/>
    </location>
</feature>
<keyword evidence="3 5" id="KW-1133">Transmembrane helix</keyword>
<feature type="transmembrane region" description="Helical" evidence="5">
    <location>
        <begin position="258"/>
        <end position="275"/>
    </location>
</feature>
<comment type="subcellular location">
    <subcellularLocation>
        <location evidence="1">Membrane</location>
        <topology evidence="1">Multi-pass membrane protein</topology>
    </subcellularLocation>
</comment>
<feature type="transmembrane region" description="Helical" evidence="5">
    <location>
        <begin position="434"/>
        <end position="457"/>
    </location>
</feature>
<evidence type="ECO:0000256" key="2">
    <source>
        <dbReference type="ARBA" id="ARBA00022692"/>
    </source>
</evidence>
<dbReference type="OrthoDB" id="5460483at2"/>
<sequence length="463" mass="48464">MISRLPAKQLIVAMVMCLALLLIATQPASMTPNQTHVLGIILVTLALWATSVVPSYLASLIFFTITLIFGLAAPDLVFSGFTSAAIWLIVSGFVIGSAIGNSGLGNRLAAVLDPMLTSSYTRLIGGLMLAAMLLGFLMPSSIGRAVVLVPIGMALADRIGFALGSNGRAGIAVVLTIACNMPSFAILPSNIPNMVLVGASETIHGVHFGYMDYLALHYPVLGILKAIITVMLVVRLFPATIDPVAKTAASGADTGTTSAAQFRVAIILLITLAFWMTDSVHGINAAWIGLATACILLLPGIGIVSPANFKTSVDFGMLLFVVGALAVGTLVNATGLGSLLGSAMTRILQLSHGADMLNFLSLSLMTTIIGVFATMPGVPAVLTPMAPDLAAQTGFDLQAVLMTQVVGFSTIIFPYQVAPLIVAMQLAGERLGNLVRVIMPLAAVTILVLLPLDYFWWKFLGWI</sequence>
<feature type="transmembrane region" description="Helical" evidence="5">
    <location>
        <begin position="119"/>
        <end position="138"/>
    </location>
</feature>
<feature type="transmembrane region" description="Helical" evidence="5">
    <location>
        <begin position="169"/>
        <end position="187"/>
    </location>
</feature>
<gene>
    <name evidence="6" type="ORF">FPY71_13365</name>
</gene>
<keyword evidence="2 5" id="KW-0812">Transmembrane</keyword>
<evidence type="ECO:0000256" key="1">
    <source>
        <dbReference type="ARBA" id="ARBA00004141"/>
    </source>
</evidence>
<keyword evidence="4 5" id="KW-0472">Membrane</keyword>
<feature type="transmembrane region" description="Helical" evidence="5">
    <location>
        <begin position="76"/>
        <end position="99"/>
    </location>
</feature>
<dbReference type="GO" id="GO:0005315">
    <property type="term" value="F:phosphate transmembrane transporter activity"/>
    <property type="evidence" value="ECO:0007669"/>
    <property type="project" value="TreeGrafter"/>
</dbReference>
<dbReference type="PANTHER" id="PTHR10283">
    <property type="entry name" value="SOLUTE CARRIER FAMILY 13 MEMBER"/>
    <property type="match status" value="1"/>
</dbReference>
<protein>
    <submittedName>
        <fullName evidence="6">SLC13 family permease</fullName>
    </submittedName>
</protein>
<evidence type="ECO:0000256" key="5">
    <source>
        <dbReference type="SAM" id="Phobius"/>
    </source>
</evidence>
<dbReference type="GO" id="GO:0005886">
    <property type="term" value="C:plasma membrane"/>
    <property type="evidence" value="ECO:0007669"/>
    <property type="project" value="TreeGrafter"/>
</dbReference>
<comment type="caution">
    <text evidence="6">The sequence shown here is derived from an EMBL/GenBank/DDBJ whole genome shotgun (WGS) entry which is preliminary data.</text>
</comment>
<evidence type="ECO:0000256" key="4">
    <source>
        <dbReference type="ARBA" id="ARBA00023136"/>
    </source>
</evidence>
<reference evidence="6 7" key="1">
    <citation type="submission" date="2019-08" db="EMBL/GenBank/DDBJ databases">
        <title>Aureimonas fodiniaquatilis sp. nov., isolated from a coal mine wastewater.</title>
        <authorList>
            <person name="Kim W."/>
        </authorList>
    </citation>
    <scope>NUCLEOTIDE SEQUENCE [LARGE SCALE GENOMIC DNA]</scope>
    <source>
        <strain evidence="6 7">CAU 1482</strain>
    </source>
</reference>
<evidence type="ECO:0000256" key="3">
    <source>
        <dbReference type="ARBA" id="ARBA00022989"/>
    </source>
</evidence>
<dbReference type="PANTHER" id="PTHR10283:SF92">
    <property type="entry name" value="LOW-AFFINITY PHOSPHATE TRANSPORTER PHO91"/>
    <property type="match status" value="1"/>
</dbReference>
<keyword evidence="7" id="KW-1185">Reference proteome</keyword>
<organism evidence="6 7">
    <name type="scientific">Aureimonas fodinaquatilis</name>
    <dbReference type="NCBI Taxonomy" id="2565783"/>
    <lineage>
        <taxon>Bacteria</taxon>
        <taxon>Pseudomonadati</taxon>
        <taxon>Pseudomonadota</taxon>
        <taxon>Alphaproteobacteria</taxon>
        <taxon>Hyphomicrobiales</taxon>
        <taxon>Aurantimonadaceae</taxon>
        <taxon>Aureimonas</taxon>
    </lineage>
</organism>
<feature type="transmembrane region" description="Helical" evidence="5">
    <location>
        <begin position="40"/>
        <end position="69"/>
    </location>
</feature>
<dbReference type="AlphaFoldDB" id="A0A5B0DW65"/>
<dbReference type="InterPro" id="IPR001898">
    <property type="entry name" value="SLC13A/DASS"/>
</dbReference>
<proteinExistence type="predicted"/>
<accession>A0A5B0DW65</accession>
<feature type="transmembrane region" description="Helical" evidence="5">
    <location>
        <begin position="399"/>
        <end position="422"/>
    </location>
</feature>
<dbReference type="Pfam" id="PF00939">
    <property type="entry name" value="Na_sulph_symp"/>
    <property type="match status" value="1"/>
</dbReference>
<feature type="transmembrane region" description="Helical" evidence="5">
    <location>
        <begin position="287"/>
        <end position="309"/>
    </location>
</feature>
<dbReference type="EMBL" id="VTWH01000003">
    <property type="protein sequence ID" value="KAA0969820.1"/>
    <property type="molecule type" value="Genomic_DNA"/>
</dbReference>